<proteinExistence type="predicted"/>
<dbReference type="Proteomes" id="UP001158576">
    <property type="component" value="Chromosome XSR"/>
</dbReference>
<feature type="compositionally biased region" description="Polar residues" evidence="2">
    <location>
        <begin position="119"/>
        <end position="141"/>
    </location>
</feature>
<organism evidence="3 4">
    <name type="scientific">Oikopleura dioica</name>
    <name type="common">Tunicate</name>
    <dbReference type="NCBI Taxonomy" id="34765"/>
    <lineage>
        <taxon>Eukaryota</taxon>
        <taxon>Metazoa</taxon>
        <taxon>Chordata</taxon>
        <taxon>Tunicata</taxon>
        <taxon>Appendicularia</taxon>
        <taxon>Copelata</taxon>
        <taxon>Oikopleuridae</taxon>
        <taxon>Oikopleura</taxon>
    </lineage>
</organism>
<keyword evidence="1" id="KW-0175">Coiled coil</keyword>
<feature type="region of interest" description="Disordered" evidence="2">
    <location>
        <begin position="111"/>
        <end position="164"/>
    </location>
</feature>
<keyword evidence="4" id="KW-1185">Reference proteome</keyword>
<feature type="region of interest" description="Disordered" evidence="2">
    <location>
        <begin position="359"/>
        <end position="420"/>
    </location>
</feature>
<evidence type="ECO:0000256" key="1">
    <source>
        <dbReference type="SAM" id="Coils"/>
    </source>
</evidence>
<evidence type="ECO:0000313" key="4">
    <source>
        <dbReference type="Proteomes" id="UP001158576"/>
    </source>
</evidence>
<evidence type="ECO:0000313" key="3">
    <source>
        <dbReference type="EMBL" id="CAG5094171.1"/>
    </source>
</evidence>
<feature type="compositionally biased region" description="Polar residues" evidence="2">
    <location>
        <begin position="155"/>
        <end position="164"/>
    </location>
</feature>
<accession>A0ABN7SB64</accession>
<evidence type="ECO:0000256" key="2">
    <source>
        <dbReference type="SAM" id="MobiDB-lite"/>
    </source>
</evidence>
<feature type="coiled-coil region" evidence="1">
    <location>
        <begin position="541"/>
        <end position="569"/>
    </location>
</feature>
<feature type="region of interest" description="Disordered" evidence="2">
    <location>
        <begin position="599"/>
        <end position="622"/>
    </location>
</feature>
<feature type="region of interest" description="Disordered" evidence="2">
    <location>
        <begin position="1"/>
        <end position="97"/>
    </location>
</feature>
<gene>
    <name evidence="3" type="ORF">OKIOD_LOCUS4869</name>
</gene>
<reference evidence="3 4" key="1">
    <citation type="submission" date="2021-04" db="EMBL/GenBank/DDBJ databases">
        <authorList>
            <person name="Bliznina A."/>
        </authorList>
    </citation>
    <scope>NUCLEOTIDE SEQUENCE [LARGE SCALE GENOMIC DNA]</scope>
</reference>
<protein>
    <submittedName>
        <fullName evidence="3">Oidioi.mRNA.OKI2018_I69.XSR.g13311.t1.cds</fullName>
    </submittedName>
</protein>
<dbReference type="EMBL" id="OU015569">
    <property type="protein sequence ID" value="CAG5094171.1"/>
    <property type="molecule type" value="Genomic_DNA"/>
</dbReference>
<feature type="compositionally biased region" description="Basic residues" evidence="2">
    <location>
        <begin position="22"/>
        <end position="37"/>
    </location>
</feature>
<feature type="compositionally biased region" description="Polar residues" evidence="2">
    <location>
        <begin position="289"/>
        <end position="316"/>
    </location>
</feature>
<name>A0ABN7SB64_OIKDI</name>
<feature type="compositionally biased region" description="Polar residues" evidence="2">
    <location>
        <begin position="250"/>
        <end position="272"/>
    </location>
</feature>
<sequence>MDFESEEDIEINAFDQSETLHQPKRRALRPSAKHQRSKAAEARPQAQRVNVIRNHPYQRMAYPQPRQGGHYQFRHIAPPAKDSPLPRPVHQPRPTTGQPLLRSILEIPQQSIQHSPSQNVQGPTGPKTSSYRLNHSKNPLSGPNDPKNPFPEQKYSPTVPQPLQRTPLVRATLRDQNMNLAPTQRLPFQSPNIQHPTVIQPMQRTSVVRQPLQNHNIKHPPTQKPPLQGPNIHPTFTQPMQRAPVMHSPLQGQNPKYQLTQRPPFQSPNNHNRPVPQPMQRAPVVGPPLQNQNMKHPATQRSPVQGPNNQHQQANQPMQRAFVLRPSLLGQHLQRQAVQRASAQAQRCSIKNCQNCQSAHRQPMQQRPTQPEEVPKSKLGVPIVGPRLDNLPPGFRHAPRPDYSQKMNLPLKSPSTDPKSKNRFIPHPLISPAKQAPNGAIIPPGVDRPFKIIPEIQCKDPYQAPNIADKKQCGYLYAETSVRNLKGLVDGNKMLLSVPKGGPLQGMPSPRDILRIVHAQAPPELNENFQIYMKALKSHYLASQEREAKEKKEEEMKKINDEMMRKQNEKAMASGNEPVYFPISDPESEEERLVIVEEEEDIENQEPRPKRHRSDPQSQKSGFKVDVELFDRMPNGDIVKGAINFWSNIEDEGGDIVVLIGVSVGIIGTKMGPFGKIQYYGSNRRRHVLVYQNESLLTKDPVAFKLGSAMKFDPHDPVLTGRNFAREGKFEGEISSRVEKLVEKHEEEMKSARKKFVVGIVEEDDNSNVPALLRIRTKDLLSKIFKNDAPETIKFFEQEIWEAKIQESLRKRNCRLETAPLKNTKQSKMITGQVFYLTLSDLAKEAIPALKEKLKPDTCIILSRDCIETIRGGNMLEYQMRWEGGSYPEGAIQTGHLSEMAFNAA</sequence>
<feature type="compositionally biased region" description="Polar residues" evidence="2">
    <location>
        <begin position="359"/>
        <end position="369"/>
    </location>
</feature>
<feature type="region of interest" description="Disordered" evidence="2">
    <location>
        <begin position="246"/>
        <end position="316"/>
    </location>
</feature>
<feature type="compositionally biased region" description="Acidic residues" evidence="2">
    <location>
        <begin position="1"/>
        <end position="10"/>
    </location>
</feature>